<accession>A0AAF0DIQ8</accession>
<gene>
    <name evidence="1" type="ORF">PRK78_003432</name>
</gene>
<evidence type="ECO:0000313" key="1">
    <source>
        <dbReference type="EMBL" id="WEW57965.1"/>
    </source>
</evidence>
<evidence type="ECO:0000313" key="2">
    <source>
        <dbReference type="Proteomes" id="UP001219355"/>
    </source>
</evidence>
<keyword evidence="2" id="KW-1185">Reference proteome</keyword>
<dbReference type="AlphaFoldDB" id="A0AAF0DIQ8"/>
<proteinExistence type="predicted"/>
<protein>
    <submittedName>
        <fullName evidence="1">Uncharacterized protein</fullName>
    </submittedName>
</protein>
<organism evidence="1 2">
    <name type="scientific">Emydomyces testavorans</name>
    <dbReference type="NCBI Taxonomy" id="2070801"/>
    <lineage>
        <taxon>Eukaryota</taxon>
        <taxon>Fungi</taxon>
        <taxon>Dikarya</taxon>
        <taxon>Ascomycota</taxon>
        <taxon>Pezizomycotina</taxon>
        <taxon>Eurotiomycetes</taxon>
        <taxon>Eurotiomycetidae</taxon>
        <taxon>Onygenales</taxon>
        <taxon>Nannizziopsiaceae</taxon>
        <taxon>Emydomyces</taxon>
    </lineage>
</organism>
<dbReference type="Proteomes" id="UP001219355">
    <property type="component" value="Chromosome 2"/>
</dbReference>
<sequence length="114" mass="12055">MTEPEGVEEDFFADLYDADEPTQTAAPSAPATVSSTQPLVTTSSVQLETSPVSFQAPSTENYDIISADTTTYEQPSNFGEHNGVSEFGATVQVDSINMTNAQSEPQGTGIKEDG</sequence>
<dbReference type="EMBL" id="CP120628">
    <property type="protein sequence ID" value="WEW57965.1"/>
    <property type="molecule type" value="Genomic_DNA"/>
</dbReference>
<name>A0AAF0DIQ8_9EURO</name>
<reference evidence="1" key="1">
    <citation type="submission" date="2023-03" db="EMBL/GenBank/DDBJ databases">
        <title>Emydomyces testavorans Genome Sequence.</title>
        <authorList>
            <person name="Hoyer L."/>
        </authorList>
    </citation>
    <scope>NUCLEOTIDE SEQUENCE</scope>
    <source>
        <strain evidence="1">16-2883</strain>
    </source>
</reference>